<comment type="caution">
    <text evidence="1">The sequence shown here is derived from an EMBL/GenBank/DDBJ whole genome shotgun (WGS) entry which is preliminary data.</text>
</comment>
<keyword evidence="2" id="KW-1185">Reference proteome</keyword>
<dbReference type="EMBL" id="MLCB01000155">
    <property type="protein sequence ID" value="OJI93118.1"/>
    <property type="molecule type" value="Genomic_DNA"/>
</dbReference>
<sequence length="54" mass="6414">MAFVPILNAQWKQCVSELFPEWLQWVQGGLVLRFRRFLVRIDVNVAGQRHLAFE</sequence>
<evidence type="ECO:0000313" key="2">
    <source>
        <dbReference type="Proteomes" id="UP000184514"/>
    </source>
</evidence>
<gene>
    <name evidence="1" type="ORF">PFRI_26360</name>
</gene>
<evidence type="ECO:0000313" key="1">
    <source>
        <dbReference type="EMBL" id="OJI93118.1"/>
    </source>
</evidence>
<reference evidence="1 2" key="1">
    <citation type="submission" date="2016-10" db="EMBL/GenBank/DDBJ databases">
        <title>Genome sequence of Planktotalea frisia SH6-1.</title>
        <authorList>
            <person name="Poehlein A."/>
            <person name="Bakenhus I."/>
            <person name="Voget S."/>
            <person name="Brinkhoff T."/>
            <person name="Simon M."/>
        </authorList>
    </citation>
    <scope>NUCLEOTIDE SEQUENCE [LARGE SCALE GENOMIC DNA]</scope>
    <source>
        <strain evidence="1 2">SH6-1</strain>
    </source>
</reference>
<name>A0A1L9NUZ6_9RHOB</name>
<proteinExistence type="predicted"/>
<dbReference type="Proteomes" id="UP000184514">
    <property type="component" value="Unassembled WGS sequence"/>
</dbReference>
<protein>
    <submittedName>
        <fullName evidence="1">Uncharacterized protein</fullName>
    </submittedName>
</protein>
<dbReference type="AlphaFoldDB" id="A0A1L9NUZ6"/>
<organism evidence="1 2">
    <name type="scientific">Planktotalea frisia</name>
    <dbReference type="NCBI Taxonomy" id="696762"/>
    <lineage>
        <taxon>Bacteria</taxon>
        <taxon>Pseudomonadati</taxon>
        <taxon>Pseudomonadota</taxon>
        <taxon>Alphaproteobacteria</taxon>
        <taxon>Rhodobacterales</taxon>
        <taxon>Paracoccaceae</taxon>
        <taxon>Planktotalea</taxon>
    </lineage>
</organism>
<accession>A0A1L9NUZ6</accession>